<evidence type="ECO:0000256" key="2">
    <source>
        <dbReference type="ARBA" id="ARBA00005594"/>
    </source>
</evidence>
<evidence type="ECO:0000256" key="1">
    <source>
        <dbReference type="ARBA" id="ARBA00005306"/>
    </source>
</evidence>
<dbReference type="GO" id="GO:0050566">
    <property type="term" value="F:asparaginyl-tRNA synthase (glutamine-hydrolyzing) activity"/>
    <property type="evidence" value="ECO:0007669"/>
    <property type="project" value="RHEA"/>
</dbReference>
<dbReference type="InterPro" id="IPR004514">
    <property type="entry name" value="Gln-tRNA-synth"/>
</dbReference>
<dbReference type="Pfam" id="PF02637">
    <property type="entry name" value="GatB_Yqey"/>
    <property type="match status" value="1"/>
</dbReference>
<keyword evidence="6 15" id="KW-0547">Nucleotide-binding</keyword>
<comment type="catalytic activity">
    <reaction evidence="11">
        <text>L-aspartyl-tRNA(Asn) + L-glutamine + ATP + H2O = L-asparaginyl-tRNA(Asn) + L-glutamate + ADP + phosphate + 2 H(+)</text>
        <dbReference type="Rhea" id="RHEA:14513"/>
        <dbReference type="Rhea" id="RHEA-COMP:9674"/>
        <dbReference type="Rhea" id="RHEA-COMP:9677"/>
        <dbReference type="ChEBI" id="CHEBI:15377"/>
        <dbReference type="ChEBI" id="CHEBI:15378"/>
        <dbReference type="ChEBI" id="CHEBI:29985"/>
        <dbReference type="ChEBI" id="CHEBI:30616"/>
        <dbReference type="ChEBI" id="CHEBI:43474"/>
        <dbReference type="ChEBI" id="CHEBI:58359"/>
        <dbReference type="ChEBI" id="CHEBI:78515"/>
        <dbReference type="ChEBI" id="CHEBI:78516"/>
        <dbReference type="ChEBI" id="CHEBI:456216"/>
    </reaction>
</comment>
<comment type="catalytic activity">
    <reaction evidence="12">
        <text>L-glutamyl-tRNA(Gln) + L-glutamine + ATP + H2O = L-glutaminyl-tRNA(Gln) + L-glutamate + ADP + phosphate + H(+)</text>
        <dbReference type="Rhea" id="RHEA:17521"/>
        <dbReference type="Rhea" id="RHEA-COMP:9681"/>
        <dbReference type="Rhea" id="RHEA-COMP:9684"/>
        <dbReference type="ChEBI" id="CHEBI:15377"/>
        <dbReference type="ChEBI" id="CHEBI:15378"/>
        <dbReference type="ChEBI" id="CHEBI:29985"/>
        <dbReference type="ChEBI" id="CHEBI:30616"/>
        <dbReference type="ChEBI" id="CHEBI:43474"/>
        <dbReference type="ChEBI" id="CHEBI:58359"/>
        <dbReference type="ChEBI" id="CHEBI:78520"/>
        <dbReference type="ChEBI" id="CHEBI:78521"/>
        <dbReference type="ChEBI" id="CHEBI:456216"/>
    </reaction>
</comment>
<proteinExistence type="inferred from homology"/>
<organism evidence="18 19">
    <name type="scientific">Rubrivirga marina</name>
    <dbReference type="NCBI Taxonomy" id="1196024"/>
    <lineage>
        <taxon>Bacteria</taxon>
        <taxon>Pseudomonadati</taxon>
        <taxon>Rhodothermota</taxon>
        <taxon>Rhodothermia</taxon>
        <taxon>Rhodothermales</taxon>
        <taxon>Rubricoccaceae</taxon>
        <taxon>Rubrivirga</taxon>
    </lineage>
</organism>
<feature type="domain" description="Asn/Gln amidotransferase" evidence="17">
    <location>
        <begin position="617"/>
        <end position="762"/>
    </location>
</feature>
<dbReference type="PANTHER" id="PTHR43097:SF5">
    <property type="entry name" value="GLUTAMATE--TRNA LIGASE"/>
    <property type="match status" value="1"/>
</dbReference>
<dbReference type="Pfam" id="PF03950">
    <property type="entry name" value="tRNA-synt_1c_C"/>
    <property type="match status" value="1"/>
</dbReference>
<dbReference type="FunFam" id="3.40.50.620:FF:000037">
    <property type="entry name" value="Glutamine--tRNA ligase cytoplasmic"/>
    <property type="match status" value="1"/>
</dbReference>
<keyword evidence="7 15" id="KW-0067">ATP-binding</keyword>
<dbReference type="GO" id="GO:0050567">
    <property type="term" value="F:glutaminyl-tRNA synthase (glutamine-hydrolyzing) activity"/>
    <property type="evidence" value="ECO:0007669"/>
    <property type="project" value="RHEA"/>
</dbReference>
<evidence type="ECO:0000256" key="7">
    <source>
        <dbReference type="ARBA" id="ARBA00022840"/>
    </source>
</evidence>
<dbReference type="Gene3D" id="1.10.10.410">
    <property type="match status" value="1"/>
</dbReference>
<name>A0A271J312_9BACT</name>
<dbReference type="OrthoDB" id="9801560at2"/>
<comment type="similarity">
    <text evidence="1">Belongs to the GatB/GatE family. GatB subfamily.</text>
</comment>
<dbReference type="GO" id="GO:0005829">
    <property type="term" value="C:cytosol"/>
    <property type="evidence" value="ECO:0007669"/>
    <property type="project" value="TreeGrafter"/>
</dbReference>
<dbReference type="InterPro" id="IPR014729">
    <property type="entry name" value="Rossmann-like_a/b/a_fold"/>
</dbReference>
<accession>A0A271J312</accession>
<dbReference type="Gene3D" id="3.40.50.620">
    <property type="entry name" value="HUPs"/>
    <property type="match status" value="1"/>
</dbReference>
<evidence type="ECO:0000256" key="16">
    <source>
        <dbReference type="SAM" id="MobiDB-lite"/>
    </source>
</evidence>
<dbReference type="Pfam" id="PF20974">
    <property type="entry name" value="tRNA-synt_1c_C2"/>
    <property type="match status" value="1"/>
</dbReference>
<evidence type="ECO:0000256" key="5">
    <source>
        <dbReference type="ARBA" id="ARBA00022598"/>
    </source>
</evidence>
<evidence type="ECO:0000256" key="13">
    <source>
        <dbReference type="ARBA" id="ARBA00048270"/>
    </source>
</evidence>
<dbReference type="SUPFAM" id="SSF50715">
    <property type="entry name" value="Ribosomal protein L25-like"/>
    <property type="match status" value="1"/>
</dbReference>
<dbReference type="GO" id="GO:0004819">
    <property type="term" value="F:glutamine-tRNA ligase activity"/>
    <property type="evidence" value="ECO:0007669"/>
    <property type="project" value="UniProtKB-UniRule"/>
</dbReference>
<evidence type="ECO:0000256" key="3">
    <source>
        <dbReference type="ARBA" id="ARBA00011123"/>
    </source>
</evidence>
<dbReference type="SMART" id="SM00845">
    <property type="entry name" value="GatB_Yqey"/>
    <property type="match status" value="1"/>
</dbReference>
<keyword evidence="8 15" id="KW-0648">Protein biosynthesis</keyword>
<evidence type="ECO:0000256" key="11">
    <source>
        <dbReference type="ARBA" id="ARBA00047380"/>
    </source>
</evidence>
<dbReference type="InterPro" id="IPR023168">
    <property type="entry name" value="GatB_Yqey_C_2"/>
</dbReference>
<evidence type="ECO:0000256" key="6">
    <source>
        <dbReference type="ARBA" id="ARBA00022741"/>
    </source>
</evidence>
<dbReference type="Proteomes" id="UP000216339">
    <property type="component" value="Unassembled WGS sequence"/>
</dbReference>
<dbReference type="RefSeq" id="WP_095511555.1">
    <property type="nucleotide sequence ID" value="NZ_MQWD01000001.1"/>
</dbReference>
<evidence type="ECO:0000256" key="4">
    <source>
        <dbReference type="ARBA" id="ARBA00022490"/>
    </source>
</evidence>
<sequence length="764" mass="84490">MDRETPKNNFLRDIVAADVEAGTYDGRVVTRFPPEPNGYPHIGHAQSICLNFGLAEQFGGATNLRYDDTNPEAESQEFADALLDAVRWLGFEPAEVRYASDYFEQFYAWAQGLVRKGLAYVDSQSDEEIRQTRGTVTEAGTPSPYRDRSVEENLRLLEEMKRGEHPDGAHVLRAKVDPGPGDDWPVMGHPNMKLRDPLMYRIRRDAHHYRRGDEWAIYPLYDWAHGQGDAIEGITHSICTLEFDVNRPLYDWYLDAIGVEEPRNHQHEFARFNLDYTVMSKRKLRQLVEGGHVSGWDDPRMPTIAGLRRRGVRPEALRRFFADLGVTKVNGSVEIQQLEYALRDDLNHVARRVMAVTDPVKLTIEGVDGTTEVDAPYWPHDVTPPASAPESRTLPLSAAVWIERDDFSDDPPKGWKRLAPGVAVRLRHGPVVECLGAERDEAGEITHIHARLTEDAKPTGVIHWVDAEQGLPASFRMYDRLFSVPDPAGADDFLSTLNPDSLVEKTGYVEPSVADDPPDTRYQFERIGYFWRDPEDSLPGALVFNRIVALRDSWAKKEEPAAPASAPEPKEPAAPAGPRDPASALSDKERETYSALVVRGVGEEEAAVLAADPTLRSLFESVLTASGKPREAGALVVHDLRRALGDRDLSDSKAEADQLAAVLGLVDDGTLTRNAAGEAVAALVEEGGTAEAAVERRGLAAVRSADALTPAVDAALADNPDEVARYRAGEERLFGFFVGQVMRRAGKGADPRAVQELLRQRLAG</sequence>
<comment type="caution">
    <text evidence="18">The sequence shown here is derived from an EMBL/GenBank/DDBJ whole genome shotgun (WGS) entry which is preliminary data.</text>
</comment>
<dbReference type="InterPro" id="IPR000924">
    <property type="entry name" value="Glu/Gln-tRNA-synth"/>
</dbReference>
<dbReference type="GO" id="GO:0005524">
    <property type="term" value="F:ATP binding"/>
    <property type="evidence" value="ECO:0007669"/>
    <property type="project" value="UniProtKB-KW"/>
</dbReference>
<dbReference type="InterPro" id="IPR003789">
    <property type="entry name" value="Asn/Gln_tRNA_amidoTrase-B-like"/>
</dbReference>
<evidence type="ECO:0000259" key="17">
    <source>
        <dbReference type="SMART" id="SM00845"/>
    </source>
</evidence>
<evidence type="ECO:0000256" key="12">
    <source>
        <dbReference type="ARBA" id="ARBA00047913"/>
    </source>
</evidence>
<dbReference type="InterPro" id="IPR018027">
    <property type="entry name" value="Asn/Gln_amidotransferase"/>
</dbReference>
<evidence type="ECO:0000256" key="14">
    <source>
        <dbReference type="NCBIfam" id="TIGR00440"/>
    </source>
</evidence>
<keyword evidence="4" id="KW-0963">Cytoplasm</keyword>
<keyword evidence="19" id="KW-1185">Reference proteome</keyword>
<gene>
    <name evidence="18" type="ORF">BSZ37_16260</name>
</gene>
<evidence type="ECO:0000313" key="19">
    <source>
        <dbReference type="Proteomes" id="UP000216339"/>
    </source>
</evidence>
<dbReference type="EMBL" id="MQWD01000001">
    <property type="protein sequence ID" value="PAP77882.1"/>
    <property type="molecule type" value="Genomic_DNA"/>
</dbReference>
<dbReference type="InterPro" id="IPR020058">
    <property type="entry name" value="Glu/Gln-tRNA-synth_Ib_cat-dom"/>
</dbReference>
<dbReference type="InterPro" id="IPR001412">
    <property type="entry name" value="aa-tRNA-synth_I_CS"/>
</dbReference>
<dbReference type="InterPro" id="IPR011035">
    <property type="entry name" value="Ribosomal_bL25/Gln-tRNA_synth"/>
</dbReference>
<evidence type="ECO:0000256" key="10">
    <source>
        <dbReference type="ARBA" id="ARBA00024799"/>
    </source>
</evidence>
<comment type="similarity">
    <text evidence="2 15">Belongs to the class-I aminoacyl-tRNA synthetase family.</text>
</comment>
<reference evidence="18 19" key="1">
    <citation type="submission" date="2016-11" db="EMBL/GenBank/DDBJ databases">
        <title>Study of marine rhodopsin-containing bacteria.</title>
        <authorList>
            <person name="Yoshizawa S."/>
            <person name="Kumagai Y."/>
            <person name="Kogure K."/>
        </authorList>
    </citation>
    <scope>NUCLEOTIDE SEQUENCE [LARGE SCALE GENOMIC DNA]</scope>
    <source>
        <strain evidence="18 19">SAORIC-28</strain>
    </source>
</reference>
<dbReference type="FunFam" id="1.10.10.410:FF:000001">
    <property type="entry name" value="Aspartyl/glutamyl-tRNA(Asn/Gln) amidotransferase subunit B"/>
    <property type="match status" value="1"/>
</dbReference>
<feature type="region of interest" description="Disordered" evidence="16">
    <location>
        <begin position="558"/>
        <end position="589"/>
    </location>
</feature>
<comment type="function">
    <text evidence="10">Allows the formation of correctly charged Asn-tRNA(Asn) or Gln-tRNA(Gln) through the transamidation of misacylated Asp-tRNA(Asn) or Glu-tRNA(Gln) in organisms which lack either or both of asparaginyl-tRNA or glutaminyl-tRNA synthetases. The reaction takes place in the presence of glutamine and ATP through an activated phospho-Asp-tRNA(Asn) or phospho-Glu-tRNA(Gln).</text>
</comment>
<dbReference type="NCBIfam" id="NF011291">
    <property type="entry name" value="PRK14703.1"/>
    <property type="match status" value="1"/>
</dbReference>
<dbReference type="NCBIfam" id="TIGR00440">
    <property type="entry name" value="glnS"/>
    <property type="match status" value="1"/>
</dbReference>
<dbReference type="InterPro" id="IPR049437">
    <property type="entry name" value="tRNA-synt_1c_C2"/>
</dbReference>
<dbReference type="EC" id="6.1.1.18" evidence="14"/>
<dbReference type="Pfam" id="PF00749">
    <property type="entry name" value="tRNA-synt_1c"/>
    <property type="match status" value="1"/>
</dbReference>
<dbReference type="SUPFAM" id="SSF52374">
    <property type="entry name" value="Nucleotidylyl transferase"/>
    <property type="match status" value="1"/>
</dbReference>
<keyword evidence="5 15" id="KW-0436">Ligase</keyword>
<protein>
    <recommendedName>
        <fullName evidence="14">Glutamine--tRNA ligase</fullName>
        <ecNumber evidence="14">6.1.1.18</ecNumber>
    </recommendedName>
</protein>
<dbReference type="PANTHER" id="PTHR43097">
    <property type="entry name" value="GLUTAMINE-TRNA LIGASE"/>
    <property type="match status" value="1"/>
</dbReference>
<dbReference type="Gene3D" id="2.40.240.10">
    <property type="entry name" value="Ribosomal Protein L25, Chain P"/>
    <property type="match status" value="2"/>
</dbReference>
<dbReference type="AlphaFoldDB" id="A0A271J312"/>
<evidence type="ECO:0000256" key="15">
    <source>
        <dbReference type="RuleBase" id="RU363037"/>
    </source>
</evidence>
<evidence type="ECO:0000313" key="18">
    <source>
        <dbReference type="EMBL" id="PAP77882.1"/>
    </source>
</evidence>
<dbReference type="InterPro" id="IPR050132">
    <property type="entry name" value="Gln/Glu-tRNA_Ligase"/>
</dbReference>
<dbReference type="PROSITE" id="PS00178">
    <property type="entry name" value="AA_TRNA_LIGASE_I"/>
    <property type="match status" value="1"/>
</dbReference>
<evidence type="ECO:0000256" key="8">
    <source>
        <dbReference type="ARBA" id="ARBA00022917"/>
    </source>
</evidence>
<dbReference type="SUPFAM" id="SSF89095">
    <property type="entry name" value="GatB/YqeY motif"/>
    <property type="match status" value="1"/>
</dbReference>
<comment type="catalytic activity">
    <reaction evidence="13">
        <text>tRNA(Gln) + L-glutamine + ATP = L-glutaminyl-tRNA(Gln) + AMP + diphosphate</text>
        <dbReference type="Rhea" id="RHEA:20121"/>
        <dbReference type="Rhea" id="RHEA-COMP:9662"/>
        <dbReference type="Rhea" id="RHEA-COMP:9681"/>
        <dbReference type="ChEBI" id="CHEBI:30616"/>
        <dbReference type="ChEBI" id="CHEBI:33019"/>
        <dbReference type="ChEBI" id="CHEBI:58359"/>
        <dbReference type="ChEBI" id="CHEBI:78442"/>
        <dbReference type="ChEBI" id="CHEBI:78521"/>
        <dbReference type="ChEBI" id="CHEBI:456215"/>
        <dbReference type="EC" id="6.1.1.18"/>
    </reaction>
</comment>
<dbReference type="PRINTS" id="PR00987">
    <property type="entry name" value="TRNASYNTHGLU"/>
</dbReference>
<comment type="subunit">
    <text evidence="3">Heterotrimer of A, B and C subunits.</text>
</comment>
<dbReference type="GO" id="GO:0006425">
    <property type="term" value="P:glutaminyl-tRNA aminoacylation"/>
    <property type="evidence" value="ECO:0007669"/>
    <property type="project" value="UniProtKB-UniRule"/>
</dbReference>
<dbReference type="InterPro" id="IPR020056">
    <property type="entry name" value="Rbsml_bL25/Gln-tRNA_synth_N"/>
</dbReference>
<dbReference type="InterPro" id="IPR020059">
    <property type="entry name" value="Glu/Gln-tRNA-synth_Ib_codon-bd"/>
</dbReference>
<evidence type="ECO:0000256" key="9">
    <source>
        <dbReference type="ARBA" id="ARBA00023146"/>
    </source>
</evidence>
<keyword evidence="9 15" id="KW-0030">Aminoacyl-tRNA synthetase</keyword>